<reference evidence="2" key="1">
    <citation type="submission" date="2020-03" db="EMBL/GenBank/DDBJ databases">
        <title>The deep terrestrial virosphere.</title>
        <authorList>
            <person name="Holmfeldt K."/>
            <person name="Nilsson E."/>
            <person name="Simone D."/>
            <person name="Lopez-Fernandez M."/>
            <person name="Wu X."/>
            <person name="de Brujin I."/>
            <person name="Lundin D."/>
            <person name="Andersson A."/>
            <person name="Bertilsson S."/>
            <person name="Dopson M."/>
        </authorList>
    </citation>
    <scope>NUCLEOTIDE SEQUENCE</scope>
    <source>
        <strain evidence="2">MM415B00367</strain>
    </source>
</reference>
<proteinExistence type="predicted"/>
<evidence type="ECO:0000256" key="1">
    <source>
        <dbReference type="SAM" id="MobiDB-lite"/>
    </source>
</evidence>
<feature type="compositionally biased region" description="Gly residues" evidence="1">
    <location>
        <begin position="379"/>
        <end position="394"/>
    </location>
</feature>
<sequence>MLINGASINGATLNGGTAGNAPQPVVVGGEQAIVWRARVRVNGEDWTARLVGEVAVDREEGAAGVAEFALCLPAGPVTPNAWRGREVTADYIDQNGESRLFTGRIIEPSWNRTSRLLTCACSDNLQERVEALDVPAIDALTPNAWWTEDVFEPVTGRSHWDYMQERMQSVQASLDCAADGTLRVTSWYAKGQADYEFLAGATVYDTVDVQLSDNTRETNQVEIEAEYRFSRLQQLNKSYYWQHPFTGGLGGEGGFCEWFSDTTETPNIEMVTAALADSGQTLLSGASWYRLPPSGIYCDPPVGWNNNFTDLLLGAGFTGARRWVQTVTERYALTVVADAAVATDGEVVTRDSVALEVESAQAETWESAGFGVNTAAPSAGGGNNGIPGGSGGLTPGRPIDNGSNGHTDVRDEPRRQQALGTVLRHGVTTIISEHRGTTVSWDVPAGWVHGIDLPHTARIADQGVHAKGKINRLTWRLDLLGGSAMCTVSIALMRGGGTASDPLTLPAYSVKPQPDPPGPDPIADSLPTQIGGKGETYIDELDGFSGSWSVGDGSSEGFPRRFQITADEILATERDPLEVDIEATYRVAIPNDTLELT</sequence>
<dbReference type="AlphaFoldDB" id="A0A6M3JAB7"/>
<name>A0A6M3JAB7_9ZZZZ</name>
<evidence type="ECO:0000313" key="2">
    <source>
        <dbReference type="EMBL" id="QJA66042.1"/>
    </source>
</evidence>
<organism evidence="2">
    <name type="scientific">viral metagenome</name>
    <dbReference type="NCBI Taxonomy" id="1070528"/>
    <lineage>
        <taxon>unclassified sequences</taxon>
        <taxon>metagenomes</taxon>
        <taxon>organismal metagenomes</taxon>
    </lineage>
</organism>
<protein>
    <submittedName>
        <fullName evidence="2">Uncharacterized protein</fullName>
    </submittedName>
</protein>
<accession>A0A6M3JAB7</accession>
<feature type="region of interest" description="Disordered" evidence="1">
    <location>
        <begin position="374"/>
        <end position="413"/>
    </location>
</feature>
<dbReference type="EMBL" id="MT141548">
    <property type="protein sequence ID" value="QJA66042.1"/>
    <property type="molecule type" value="Genomic_DNA"/>
</dbReference>
<gene>
    <name evidence="2" type="ORF">MM415B00367_0019</name>
</gene>